<keyword evidence="3" id="KW-1133">Transmembrane helix</keyword>
<evidence type="ECO:0000313" key="5">
    <source>
        <dbReference type="EMBL" id="QJQ02105.1"/>
    </source>
</evidence>
<evidence type="ECO:0000256" key="1">
    <source>
        <dbReference type="ARBA" id="ARBA00022612"/>
    </source>
</evidence>
<dbReference type="PANTHER" id="PTHR37813">
    <property type="entry name" value="FELS-2 PROPHAGE PROTEIN"/>
    <property type="match status" value="1"/>
</dbReference>
<feature type="transmembrane region" description="Helical" evidence="3">
    <location>
        <begin position="417"/>
        <end position="443"/>
    </location>
</feature>
<feature type="domain" description="Phage tail tape measure protein" evidence="4">
    <location>
        <begin position="93"/>
        <end position="295"/>
    </location>
</feature>
<keyword evidence="1" id="KW-1188">Viral release from host cell</keyword>
<feature type="region of interest" description="Disordered" evidence="2">
    <location>
        <begin position="599"/>
        <end position="623"/>
    </location>
</feature>
<proteinExistence type="predicted"/>
<name>A0A6M3ZTY4_9BURK</name>
<evidence type="ECO:0000256" key="2">
    <source>
        <dbReference type="SAM" id="MobiDB-lite"/>
    </source>
</evidence>
<gene>
    <name evidence="5" type="ORF">C798_18265</name>
</gene>
<accession>A0A6M3ZTY4</accession>
<evidence type="ECO:0000259" key="4">
    <source>
        <dbReference type="Pfam" id="PF10145"/>
    </source>
</evidence>
<reference evidence="5 6" key="1">
    <citation type="journal article" date="2012" name="J. Bacteriol.">
        <title>Genome sequence of the pathogenic Herbaspirillum seropedicae strain Os34, isolated from rice roots.</title>
        <authorList>
            <person name="Ye W."/>
            <person name="Ye S."/>
            <person name="Liu J."/>
            <person name="Chang S."/>
            <person name="Chen M."/>
            <person name="Zhu B."/>
            <person name="Guo L."/>
            <person name="An Q."/>
        </authorList>
    </citation>
    <scope>NUCLEOTIDE SEQUENCE [LARGE SCALE GENOMIC DNA]</scope>
    <source>
        <strain evidence="5 6">Os34</strain>
    </source>
</reference>
<protein>
    <submittedName>
        <fullName evidence="5">Phage tail tape measure protein</fullName>
    </submittedName>
</protein>
<dbReference type="RefSeq" id="WP_017454744.1">
    <property type="nucleotide sequence ID" value="NZ_CP008956.1"/>
</dbReference>
<dbReference type="NCBIfam" id="TIGR01760">
    <property type="entry name" value="tape_meas_TP901"/>
    <property type="match status" value="1"/>
</dbReference>
<sequence>MADKFQLKALITGVDKLSPTLAGIRKNIASFRKQLTSSSLGEKISLGELVQGGAFAATMIAATKSAIDFESAMADVKKVVNFDTPDQFKQMNQEVLQMSRRLPMAAKDIAAIVAAGGQAGFDRSELPRFAEDAVKMGVAFDQTAAEAGEMMAKWRTSFRMTQDEVVALSDKINYLGNTGPAKAKQISAIVTRIGPLAEVAGLASGQIAAMGATLAGVGIQEDVAATGMKNFFLTLTAGASATKQQQQTFKALRLDAKKLAVDMQKDAQGTMLRVLTAVSKVDKPKQASVLQQLFGRESIEAIAPMLTNLDKLKENLDKVTDSTKFANSMNQEYAARAATTANNIQLFTNRVIALGVNVGNVMLPPLNSFLGLAGPITDGIAAMAAANPWLIKGLVGAAAGFVALRIAVLGATLATRLFLAVSSLTPIGIAVRLIALAAGFLIANWRSVGPFFSQMWDVVKSGFAAGWEFIKTVFSFTPLGMIIKNWEPIVDWFSKMWDRIRPYVQPLIDGFNFVFSRKAMPMVSGPGGAMPSGVPGAFPRVAAAAVGGGGSGDAGSAPGGGPAGWRQQLIAGAGRAGATANMKGEMVVRFEDAPAGMRADSVQSNQPGLNITPKVGYRTLGRN</sequence>
<feature type="transmembrane region" description="Helical" evidence="3">
    <location>
        <begin position="389"/>
        <end position="410"/>
    </location>
</feature>
<keyword evidence="3" id="KW-0812">Transmembrane</keyword>
<evidence type="ECO:0000256" key="3">
    <source>
        <dbReference type="SAM" id="Phobius"/>
    </source>
</evidence>
<keyword evidence="3" id="KW-0472">Membrane</keyword>
<dbReference type="EMBL" id="CP008956">
    <property type="protein sequence ID" value="QJQ02105.1"/>
    <property type="molecule type" value="Genomic_DNA"/>
</dbReference>
<dbReference type="InterPro" id="IPR010090">
    <property type="entry name" value="Phage_tape_meas"/>
</dbReference>
<evidence type="ECO:0000313" key="6">
    <source>
        <dbReference type="Proteomes" id="UP000501648"/>
    </source>
</evidence>
<dbReference type="Proteomes" id="UP000501648">
    <property type="component" value="Chromosome"/>
</dbReference>
<dbReference type="Pfam" id="PF10145">
    <property type="entry name" value="PhageMin_Tail"/>
    <property type="match status" value="1"/>
</dbReference>
<dbReference type="AlphaFoldDB" id="A0A6M3ZTY4"/>
<dbReference type="PANTHER" id="PTHR37813:SF1">
    <property type="entry name" value="FELS-2 PROPHAGE PROTEIN"/>
    <property type="match status" value="1"/>
</dbReference>
<organism evidence="5 6">
    <name type="scientific">Herbaspirillum rubrisubalbicans Os34</name>
    <dbReference type="NCBI Taxonomy" id="1235827"/>
    <lineage>
        <taxon>Bacteria</taxon>
        <taxon>Pseudomonadati</taxon>
        <taxon>Pseudomonadota</taxon>
        <taxon>Betaproteobacteria</taxon>
        <taxon>Burkholderiales</taxon>
        <taxon>Oxalobacteraceae</taxon>
        <taxon>Herbaspirillum</taxon>
    </lineage>
</organism>